<keyword evidence="4" id="KW-1185">Reference proteome</keyword>
<dbReference type="PROSITE" id="PS51421">
    <property type="entry name" value="RAS"/>
    <property type="match status" value="1"/>
</dbReference>
<dbReference type="PANTHER" id="PTHR45775:SF6">
    <property type="entry name" value="RAD, GEM_KIR FAMILY MEMBER 2, ISOFORM C"/>
    <property type="match status" value="1"/>
</dbReference>
<name>A0AA88XPK3_PINIB</name>
<dbReference type="Gene3D" id="3.40.50.300">
    <property type="entry name" value="P-loop containing nucleotide triphosphate hydrolases"/>
    <property type="match status" value="1"/>
</dbReference>
<evidence type="ECO:0000313" key="3">
    <source>
        <dbReference type="EMBL" id="KAK3086313.1"/>
    </source>
</evidence>
<protein>
    <submittedName>
        <fullName evidence="3">Uncharacterized protein</fullName>
    </submittedName>
</protein>
<evidence type="ECO:0000313" key="4">
    <source>
        <dbReference type="Proteomes" id="UP001186944"/>
    </source>
</evidence>
<reference evidence="3" key="1">
    <citation type="submission" date="2019-08" db="EMBL/GenBank/DDBJ databases">
        <title>The improved chromosome-level genome for the pearl oyster Pinctada fucata martensii using PacBio sequencing and Hi-C.</title>
        <authorList>
            <person name="Zheng Z."/>
        </authorList>
    </citation>
    <scope>NUCLEOTIDE SEQUENCE</scope>
    <source>
        <strain evidence="3">ZZ-2019</strain>
        <tissue evidence="3">Adductor muscle</tissue>
    </source>
</reference>
<dbReference type="SMART" id="SM00175">
    <property type="entry name" value="RAB"/>
    <property type="match status" value="1"/>
</dbReference>
<organism evidence="3 4">
    <name type="scientific">Pinctada imbricata</name>
    <name type="common">Atlantic pearl-oyster</name>
    <name type="synonym">Pinctada martensii</name>
    <dbReference type="NCBI Taxonomy" id="66713"/>
    <lineage>
        <taxon>Eukaryota</taxon>
        <taxon>Metazoa</taxon>
        <taxon>Spiralia</taxon>
        <taxon>Lophotrochozoa</taxon>
        <taxon>Mollusca</taxon>
        <taxon>Bivalvia</taxon>
        <taxon>Autobranchia</taxon>
        <taxon>Pteriomorphia</taxon>
        <taxon>Pterioida</taxon>
        <taxon>Pterioidea</taxon>
        <taxon>Pteriidae</taxon>
        <taxon>Pinctada</taxon>
    </lineage>
</organism>
<gene>
    <name evidence="3" type="ORF">FSP39_016725</name>
</gene>
<dbReference type="PROSITE" id="PS51419">
    <property type="entry name" value="RAB"/>
    <property type="match status" value="1"/>
</dbReference>
<dbReference type="SMART" id="SM00173">
    <property type="entry name" value="RAS"/>
    <property type="match status" value="1"/>
</dbReference>
<dbReference type="GO" id="GO:0003924">
    <property type="term" value="F:GTPase activity"/>
    <property type="evidence" value="ECO:0007669"/>
    <property type="project" value="InterPro"/>
</dbReference>
<dbReference type="Proteomes" id="UP001186944">
    <property type="component" value="Unassembled WGS sequence"/>
</dbReference>
<dbReference type="InterPro" id="IPR027417">
    <property type="entry name" value="P-loop_NTPase"/>
</dbReference>
<dbReference type="PANTHER" id="PTHR45775">
    <property type="entry name" value="RAD, GEM/KIR FAMILY MEMBER 2, ISOFORM C"/>
    <property type="match status" value="1"/>
</dbReference>
<evidence type="ECO:0000256" key="2">
    <source>
        <dbReference type="ARBA" id="ARBA00022553"/>
    </source>
</evidence>
<comment type="similarity">
    <text evidence="1">Belongs to the small GTPase superfamily. RGK family.</text>
</comment>
<dbReference type="InterPro" id="IPR001806">
    <property type="entry name" value="Small_GTPase"/>
</dbReference>
<dbReference type="InterPro" id="IPR051641">
    <property type="entry name" value="RGK_GTP-binding_reg"/>
</dbReference>
<dbReference type="GO" id="GO:0005525">
    <property type="term" value="F:GTP binding"/>
    <property type="evidence" value="ECO:0007669"/>
    <property type="project" value="InterPro"/>
</dbReference>
<dbReference type="GO" id="GO:0005246">
    <property type="term" value="F:calcium channel regulator activity"/>
    <property type="evidence" value="ECO:0007669"/>
    <property type="project" value="TreeGrafter"/>
</dbReference>
<proteinExistence type="inferred from homology"/>
<dbReference type="Pfam" id="PF00071">
    <property type="entry name" value="Ras"/>
    <property type="match status" value="1"/>
</dbReference>
<evidence type="ECO:0000256" key="1">
    <source>
        <dbReference type="ARBA" id="ARBA00008846"/>
    </source>
</evidence>
<dbReference type="SUPFAM" id="SSF52540">
    <property type="entry name" value="P-loop containing nucleoside triphosphate hydrolases"/>
    <property type="match status" value="1"/>
</dbReference>
<keyword evidence="2" id="KW-0597">Phosphoprotein</keyword>
<dbReference type="EMBL" id="VSWD01000012">
    <property type="protein sequence ID" value="KAK3086313.1"/>
    <property type="molecule type" value="Genomic_DNA"/>
</dbReference>
<dbReference type="GO" id="GO:0005886">
    <property type="term" value="C:plasma membrane"/>
    <property type="evidence" value="ECO:0007669"/>
    <property type="project" value="TreeGrafter"/>
</dbReference>
<sequence length="166" mass="19034">MTVSVLLDGEESTLEFHDFTEGQENLRRMEVDAYVVVYSVNNLETFRIAKDTIHTLRKDLKTKSAVIVVANKIDLVRKRHISSHEGRRLAEHNHCKYIETSVALNHQVDELLVGILRQIRLKLNPHKVETSDSKPKVKRSGPLGLLDRLFGRRSKESSSCDNLYDL</sequence>
<comment type="caution">
    <text evidence="3">The sequence shown here is derived from an EMBL/GenBank/DDBJ whole genome shotgun (WGS) entry which is preliminary data.</text>
</comment>
<dbReference type="AlphaFoldDB" id="A0AA88XPK3"/>
<accession>A0AA88XPK3</accession>